<proteinExistence type="predicted"/>
<dbReference type="PANTHER" id="PTHR33204">
    <property type="entry name" value="TRANSCRIPTIONAL REGULATOR, MARR FAMILY"/>
    <property type="match status" value="1"/>
</dbReference>
<gene>
    <name evidence="5" type="ORF">ENM88_05005</name>
</gene>
<dbReference type="GO" id="GO:0003700">
    <property type="term" value="F:DNA-binding transcription factor activity"/>
    <property type="evidence" value="ECO:0007669"/>
    <property type="project" value="InterPro"/>
</dbReference>
<protein>
    <submittedName>
        <fullName evidence="5">Transcriptional regulator</fullName>
    </submittedName>
</protein>
<dbReference type="AlphaFoldDB" id="A0A7J3X7A6"/>
<dbReference type="SMART" id="SM00418">
    <property type="entry name" value="HTH_ARSR"/>
    <property type="match status" value="1"/>
</dbReference>
<dbReference type="EMBL" id="DRZM01000153">
    <property type="protein sequence ID" value="HHP05093.1"/>
    <property type="molecule type" value="Genomic_DNA"/>
</dbReference>
<dbReference type="InterPro" id="IPR011991">
    <property type="entry name" value="ArsR-like_HTH"/>
</dbReference>
<evidence type="ECO:0000313" key="5">
    <source>
        <dbReference type="EMBL" id="HHP05093.1"/>
    </source>
</evidence>
<dbReference type="PRINTS" id="PR00033">
    <property type="entry name" value="HTHASNC"/>
</dbReference>
<comment type="caution">
    <text evidence="5">The sequence shown here is derived from an EMBL/GenBank/DDBJ whole genome shotgun (WGS) entry which is preliminary data.</text>
</comment>
<dbReference type="Gene3D" id="1.10.10.10">
    <property type="entry name" value="Winged helix-like DNA-binding domain superfamily/Winged helix DNA-binding domain"/>
    <property type="match status" value="1"/>
</dbReference>
<dbReference type="InterPro" id="IPR001845">
    <property type="entry name" value="HTH_ArsR_DNA-bd_dom"/>
</dbReference>
<dbReference type="PANTHER" id="PTHR33204:SF18">
    <property type="entry name" value="TRANSCRIPTIONAL REGULATORY PROTEIN"/>
    <property type="match status" value="1"/>
</dbReference>
<keyword evidence="2" id="KW-0238">DNA-binding</keyword>
<dbReference type="InterPro" id="IPR002577">
    <property type="entry name" value="HTH_HxlR"/>
</dbReference>
<dbReference type="SUPFAM" id="SSF46785">
    <property type="entry name" value="Winged helix' DNA-binding domain"/>
    <property type="match status" value="1"/>
</dbReference>
<sequence>MPYRSSIYRPGIKTELRGLTLELHERLRTEVERKVDHVIAGVSETLEKVLSEGDVKPEDLKRVVEALEPSFRLLSKRWALLILYVLLMLGRASFSEIVKLTGLSKPVISTRLKELEQAGLVTRTVVGRPLSTVYTLTARGRDLALLSIPLVYYLAFGKSLGARFQE</sequence>
<accession>A0A7J3X7A6</accession>
<evidence type="ECO:0000256" key="2">
    <source>
        <dbReference type="ARBA" id="ARBA00023125"/>
    </source>
</evidence>
<dbReference type="InterPro" id="IPR000485">
    <property type="entry name" value="AsnC-type_HTH_dom"/>
</dbReference>
<dbReference type="CDD" id="cd00090">
    <property type="entry name" value="HTH_ARSR"/>
    <property type="match status" value="1"/>
</dbReference>
<dbReference type="InterPro" id="IPR036388">
    <property type="entry name" value="WH-like_DNA-bd_sf"/>
</dbReference>
<dbReference type="Pfam" id="PF01638">
    <property type="entry name" value="HxlR"/>
    <property type="match status" value="1"/>
</dbReference>
<dbReference type="GO" id="GO:0043565">
    <property type="term" value="F:sequence-specific DNA binding"/>
    <property type="evidence" value="ECO:0007669"/>
    <property type="project" value="InterPro"/>
</dbReference>
<evidence type="ECO:0000256" key="1">
    <source>
        <dbReference type="ARBA" id="ARBA00023015"/>
    </source>
</evidence>
<keyword evidence="3" id="KW-0804">Transcription</keyword>
<evidence type="ECO:0000259" key="4">
    <source>
        <dbReference type="PROSITE" id="PS51118"/>
    </source>
</evidence>
<keyword evidence="1" id="KW-0805">Transcription regulation</keyword>
<name>A0A7J3X7A6_THEPE</name>
<evidence type="ECO:0000256" key="3">
    <source>
        <dbReference type="ARBA" id="ARBA00023163"/>
    </source>
</evidence>
<feature type="domain" description="HTH hxlR-type" evidence="4">
    <location>
        <begin position="64"/>
        <end position="162"/>
    </location>
</feature>
<dbReference type="PROSITE" id="PS51118">
    <property type="entry name" value="HTH_HXLR"/>
    <property type="match status" value="1"/>
</dbReference>
<dbReference type="InterPro" id="IPR036390">
    <property type="entry name" value="WH_DNA-bd_sf"/>
</dbReference>
<reference evidence="5" key="1">
    <citation type="journal article" date="2020" name="mSystems">
        <title>Genome- and Community-Level Interaction Insights into Carbon Utilization and Element Cycling Functions of Hydrothermarchaeota in Hydrothermal Sediment.</title>
        <authorList>
            <person name="Zhou Z."/>
            <person name="Liu Y."/>
            <person name="Xu W."/>
            <person name="Pan J."/>
            <person name="Luo Z.H."/>
            <person name="Li M."/>
        </authorList>
    </citation>
    <scope>NUCLEOTIDE SEQUENCE [LARGE SCALE GENOMIC DNA]</scope>
    <source>
        <strain evidence="5">SpSt-1125</strain>
    </source>
</reference>
<organism evidence="5">
    <name type="scientific">Thermofilum pendens</name>
    <dbReference type="NCBI Taxonomy" id="2269"/>
    <lineage>
        <taxon>Archaea</taxon>
        <taxon>Thermoproteota</taxon>
        <taxon>Thermoprotei</taxon>
        <taxon>Thermofilales</taxon>
        <taxon>Thermofilaceae</taxon>
        <taxon>Thermofilum</taxon>
    </lineage>
</organism>